<name>A0A368FHG3_ANCCA</name>
<keyword evidence="1" id="KW-1133">Transmembrane helix</keyword>
<keyword evidence="1" id="KW-0812">Transmembrane</keyword>
<evidence type="ECO:0000256" key="1">
    <source>
        <dbReference type="SAM" id="Phobius"/>
    </source>
</evidence>
<evidence type="ECO:0000313" key="3">
    <source>
        <dbReference type="Proteomes" id="UP000252519"/>
    </source>
</evidence>
<dbReference type="AlphaFoldDB" id="A0A368FHG3"/>
<keyword evidence="3" id="KW-1185">Reference proteome</keyword>
<dbReference type="EMBL" id="JOJR01001855">
    <property type="protein sequence ID" value="RCN29617.1"/>
    <property type="molecule type" value="Genomic_DNA"/>
</dbReference>
<feature type="transmembrane region" description="Helical" evidence="1">
    <location>
        <begin position="20"/>
        <end position="44"/>
    </location>
</feature>
<gene>
    <name evidence="2" type="ORF">ANCCAN_24620</name>
</gene>
<accession>A0A368FHG3</accession>
<comment type="caution">
    <text evidence="2">The sequence shown here is derived from an EMBL/GenBank/DDBJ whole genome shotgun (WGS) entry which is preliminary data.</text>
</comment>
<evidence type="ECO:0000313" key="2">
    <source>
        <dbReference type="EMBL" id="RCN29617.1"/>
    </source>
</evidence>
<protein>
    <submittedName>
        <fullName evidence="2">Uncharacterized protein</fullName>
    </submittedName>
</protein>
<dbReference type="Proteomes" id="UP000252519">
    <property type="component" value="Unassembled WGS sequence"/>
</dbReference>
<organism evidence="2 3">
    <name type="scientific">Ancylostoma caninum</name>
    <name type="common">Dog hookworm</name>
    <dbReference type="NCBI Taxonomy" id="29170"/>
    <lineage>
        <taxon>Eukaryota</taxon>
        <taxon>Metazoa</taxon>
        <taxon>Ecdysozoa</taxon>
        <taxon>Nematoda</taxon>
        <taxon>Chromadorea</taxon>
        <taxon>Rhabditida</taxon>
        <taxon>Rhabditina</taxon>
        <taxon>Rhabditomorpha</taxon>
        <taxon>Strongyloidea</taxon>
        <taxon>Ancylostomatidae</taxon>
        <taxon>Ancylostomatinae</taxon>
        <taxon>Ancylostoma</taxon>
    </lineage>
</organism>
<sequence length="77" mass="8664">MESNAKTALQLGIKLNNFLIVPILALVVSLFATFIAIVIIMWIYPHYWLEFSFHPPTIYDIPGDQNNGQLGSNLMVS</sequence>
<reference evidence="2 3" key="1">
    <citation type="submission" date="2014-10" db="EMBL/GenBank/DDBJ databases">
        <title>Draft genome of the hookworm Ancylostoma caninum.</title>
        <authorList>
            <person name="Mitreva M."/>
        </authorList>
    </citation>
    <scope>NUCLEOTIDE SEQUENCE [LARGE SCALE GENOMIC DNA]</scope>
    <source>
        <strain evidence="2 3">Baltimore</strain>
    </source>
</reference>
<keyword evidence="1" id="KW-0472">Membrane</keyword>
<proteinExistence type="predicted"/>